<keyword evidence="6" id="KW-1185">Reference proteome</keyword>
<dbReference type="Pfam" id="PF07702">
    <property type="entry name" value="UTRA"/>
    <property type="match status" value="1"/>
</dbReference>
<dbReference type="InterPro" id="IPR050679">
    <property type="entry name" value="Bact_HTH_transcr_reg"/>
</dbReference>
<dbReference type="OrthoDB" id="6626198at2"/>
<dbReference type="InterPro" id="IPR036390">
    <property type="entry name" value="WH_DNA-bd_sf"/>
</dbReference>
<dbReference type="InterPro" id="IPR011663">
    <property type="entry name" value="UTRA"/>
</dbReference>
<evidence type="ECO:0000313" key="6">
    <source>
        <dbReference type="Proteomes" id="UP000030351"/>
    </source>
</evidence>
<dbReference type="AlphaFoldDB" id="A0A0A3Z7X4"/>
<evidence type="ECO:0000259" key="4">
    <source>
        <dbReference type="PROSITE" id="PS50949"/>
    </source>
</evidence>
<dbReference type="PANTHER" id="PTHR44846:SF1">
    <property type="entry name" value="MANNOSYL-D-GLYCERATE TRANSPORT_METABOLISM SYSTEM REPRESSOR MNGR-RELATED"/>
    <property type="match status" value="1"/>
</dbReference>
<sequence>MTNQHGSLFARLESILADESRTPLYKRFAAAIKDAVREGVLIHEQILPGEREFSQSLGISRITVRKAMDELEKEGMVIRSRGYGTQICSQFEYSLKEPKGLSQQVVLRGKKPDTVWINKSKIRCNAEIAEKLGLSGGSEVWQLKRIRYVDQQAVSVEESWVSTQLIADADDIGISLYDYFRDRQIHPVKSQSRVSARMPDEALQLQIALPVNVPVLVIKQLALDAQGNPLEYSISYCRSDMYVFIAE</sequence>
<evidence type="ECO:0000313" key="5">
    <source>
        <dbReference type="EMBL" id="KGT95177.1"/>
    </source>
</evidence>
<dbReference type="PROSITE" id="PS50949">
    <property type="entry name" value="HTH_GNTR"/>
    <property type="match status" value="1"/>
</dbReference>
<dbReference type="SUPFAM" id="SSF46785">
    <property type="entry name" value="Winged helix' DNA-binding domain"/>
    <property type="match status" value="1"/>
</dbReference>
<dbReference type="GO" id="GO:0003700">
    <property type="term" value="F:DNA-binding transcription factor activity"/>
    <property type="evidence" value="ECO:0007669"/>
    <property type="project" value="InterPro"/>
</dbReference>
<dbReference type="PRINTS" id="PR00035">
    <property type="entry name" value="HTHGNTR"/>
</dbReference>
<dbReference type="eggNOG" id="COG2188">
    <property type="taxonomic scope" value="Bacteria"/>
</dbReference>
<dbReference type="PANTHER" id="PTHR44846">
    <property type="entry name" value="MANNOSYL-D-GLYCERATE TRANSPORT/METABOLISM SYSTEM REPRESSOR MNGR-RELATED"/>
    <property type="match status" value="1"/>
</dbReference>
<dbReference type="CDD" id="cd07377">
    <property type="entry name" value="WHTH_GntR"/>
    <property type="match status" value="1"/>
</dbReference>
<dbReference type="Proteomes" id="UP000030351">
    <property type="component" value="Unassembled WGS sequence"/>
</dbReference>
<dbReference type="RefSeq" id="WP_034889382.1">
    <property type="nucleotide sequence ID" value="NZ_JRUQ01000019.1"/>
</dbReference>
<keyword evidence="2" id="KW-0238">DNA-binding</keyword>
<evidence type="ECO:0000256" key="1">
    <source>
        <dbReference type="ARBA" id="ARBA00023015"/>
    </source>
</evidence>
<protein>
    <submittedName>
        <fullName evidence="5">GntR family transcriptional regulator</fullName>
    </submittedName>
</protein>
<dbReference type="InterPro" id="IPR000524">
    <property type="entry name" value="Tscrpt_reg_HTH_GntR"/>
</dbReference>
<dbReference type="SMART" id="SM00345">
    <property type="entry name" value="HTH_GNTR"/>
    <property type="match status" value="1"/>
</dbReference>
<dbReference type="GO" id="GO:0045892">
    <property type="term" value="P:negative regulation of DNA-templated transcription"/>
    <property type="evidence" value="ECO:0007669"/>
    <property type="project" value="TreeGrafter"/>
</dbReference>
<evidence type="ECO:0000256" key="2">
    <source>
        <dbReference type="ARBA" id="ARBA00023125"/>
    </source>
</evidence>
<gene>
    <name evidence="5" type="ORF">NG99_06010</name>
</gene>
<comment type="caution">
    <text evidence="5">The sequence shown here is derived from an EMBL/GenBank/DDBJ whole genome shotgun (WGS) entry which is preliminary data.</text>
</comment>
<dbReference type="GO" id="GO:0003677">
    <property type="term" value="F:DNA binding"/>
    <property type="evidence" value="ECO:0007669"/>
    <property type="project" value="UniProtKB-KW"/>
</dbReference>
<evidence type="ECO:0000256" key="3">
    <source>
        <dbReference type="ARBA" id="ARBA00023163"/>
    </source>
</evidence>
<dbReference type="Gene3D" id="1.10.10.10">
    <property type="entry name" value="Winged helix-like DNA-binding domain superfamily/Winged helix DNA-binding domain"/>
    <property type="match status" value="1"/>
</dbReference>
<dbReference type="SUPFAM" id="SSF64288">
    <property type="entry name" value="Chorismate lyase-like"/>
    <property type="match status" value="1"/>
</dbReference>
<organism evidence="5 6">
    <name type="scientific">Erwinia typographi</name>
    <dbReference type="NCBI Taxonomy" id="371042"/>
    <lineage>
        <taxon>Bacteria</taxon>
        <taxon>Pseudomonadati</taxon>
        <taxon>Pseudomonadota</taxon>
        <taxon>Gammaproteobacteria</taxon>
        <taxon>Enterobacterales</taxon>
        <taxon>Erwiniaceae</taxon>
        <taxon>Erwinia</taxon>
    </lineage>
</organism>
<dbReference type="STRING" id="371042.NG99_06010"/>
<reference evidence="5 6" key="1">
    <citation type="submission" date="2014-10" db="EMBL/GenBank/DDBJ databases">
        <title>Genome sequence of Erwinia typographi M043b.</title>
        <authorList>
            <person name="Chan K.-G."/>
            <person name="Tan W.-S."/>
        </authorList>
    </citation>
    <scope>NUCLEOTIDE SEQUENCE [LARGE SCALE GENOMIC DNA]</scope>
    <source>
        <strain evidence="5 6">M043b</strain>
    </source>
</reference>
<keyword evidence="1" id="KW-0805">Transcription regulation</keyword>
<keyword evidence="3" id="KW-0804">Transcription</keyword>
<dbReference type="SMART" id="SM00866">
    <property type="entry name" value="UTRA"/>
    <property type="match status" value="1"/>
</dbReference>
<name>A0A0A3Z7X4_9GAMM</name>
<accession>A0A0A3Z7X4</accession>
<feature type="domain" description="HTH gntR-type" evidence="4">
    <location>
        <begin position="22"/>
        <end position="90"/>
    </location>
</feature>
<dbReference type="InterPro" id="IPR036388">
    <property type="entry name" value="WH-like_DNA-bd_sf"/>
</dbReference>
<dbReference type="Pfam" id="PF00392">
    <property type="entry name" value="GntR"/>
    <property type="match status" value="1"/>
</dbReference>
<proteinExistence type="predicted"/>
<dbReference type="Gene3D" id="3.40.1410.10">
    <property type="entry name" value="Chorismate lyase-like"/>
    <property type="match status" value="1"/>
</dbReference>
<dbReference type="EMBL" id="JRUQ01000019">
    <property type="protein sequence ID" value="KGT95177.1"/>
    <property type="molecule type" value="Genomic_DNA"/>
</dbReference>
<dbReference type="InterPro" id="IPR028978">
    <property type="entry name" value="Chorismate_lyase_/UTRA_dom_sf"/>
</dbReference>